<dbReference type="EMBL" id="CM003376">
    <property type="protein sequence ID" value="KOM45705.1"/>
    <property type="molecule type" value="Genomic_DNA"/>
</dbReference>
<evidence type="ECO:0000313" key="1">
    <source>
        <dbReference type="EMBL" id="KOM45705.1"/>
    </source>
</evidence>
<reference evidence="2" key="1">
    <citation type="journal article" date="2015" name="Proc. Natl. Acad. Sci. U.S.A.">
        <title>Genome sequencing of adzuki bean (Vigna angularis) provides insight into high starch and low fat accumulation and domestication.</title>
        <authorList>
            <person name="Yang K."/>
            <person name="Tian Z."/>
            <person name="Chen C."/>
            <person name="Luo L."/>
            <person name="Zhao B."/>
            <person name="Wang Z."/>
            <person name="Yu L."/>
            <person name="Li Y."/>
            <person name="Sun Y."/>
            <person name="Li W."/>
            <person name="Chen Y."/>
            <person name="Li Y."/>
            <person name="Zhang Y."/>
            <person name="Ai D."/>
            <person name="Zhao J."/>
            <person name="Shang C."/>
            <person name="Ma Y."/>
            <person name="Wu B."/>
            <person name="Wang M."/>
            <person name="Gao L."/>
            <person name="Sun D."/>
            <person name="Zhang P."/>
            <person name="Guo F."/>
            <person name="Wang W."/>
            <person name="Li Y."/>
            <person name="Wang J."/>
            <person name="Varshney R.K."/>
            <person name="Wang J."/>
            <person name="Ling H.Q."/>
            <person name="Wan P."/>
        </authorList>
    </citation>
    <scope>NUCLEOTIDE SEQUENCE</scope>
    <source>
        <strain evidence="2">cv. Jingnong 6</strain>
    </source>
</reference>
<dbReference type="Proteomes" id="UP000053144">
    <property type="component" value="Chromosome 6"/>
</dbReference>
<organism evidence="1 2">
    <name type="scientific">Phaseolus angularis</name>
    <name type="common">Azuki bean</name>
    <name type="synonym">Vigna angularis</name>
    <dbReference type="NCBI Taxonomy" id="3914"/>
    <lineage>
        <taxon>Eukaryota</taxon>
        <taxon>Viridiplantae</taxon>
        <taxon>Streptophyta</taxon>
        <taxon>Embryophyta</taxon>
        <taxon>Tracheophyta</taxon>
        <taxon>Spermatophyta</taxon>
        <taxon>Magnoliopsida</taxon>
        <taxon>eudicotyledons</taxon>
        <taxon>Gunneridae</taxon>
        <taxon>Pentapetalae</taxon>
        <taxon>rosids</taxon>
        <taxon>fabids</taxon>
        <taxon>Fabales</taxon>
        <taxon>Fabaceae</taxon>
        <taxon>Papilionoideae</taxon>
        <taxon>50 kb inversion clade</taxon>
        <taxon>NPAAA clade</taxon>
        <taxon>indigoferoid/millettioid clade</taxon>
        <taxon>Phaseoleae</taxon>
        <taxon>Vigna</taxon>
    </lineage>
</organism>
<dbReference type="Gramene" id="KOM45705">
    <property type="protein sequence ID" value="KOM45705"/>
    <property type="gene ID" value="LR48_Vigan06g101100"/>
</dbReference>
<accession>A0A0L9US53</accession>
<gene>
    <name evidence="1" type="ORF">LR48_Vigan06g101100</name>
</gene>
<dbReference type="AlphaFoldDB" id="A0A0L9US53"/>
<dbReference type="OMA" id="IGHEGSC"/>
<protein>
    <submittedName>
        <fullName evidence="1">Uncharacterized protein</fullName>
    </submittedName>
</protein>
<proteinExistence type="predicted"/>
<evidence type="ECO:0000313" key="2">
    <source>
        <dbReference type="Proteomes" id="UP000053144"/>
    </source>
</evidence>
<sequence>MIGHEGSCAALGVGALLAEPLHLAGVVHLIELQDRELHLFMLVFDFLRFGISLLFALLGATAETEDEVESGLFLDVVVRESAAVLELLSCEDETLLIRWDALLVLDLSLDIVNGVRRLHLKGDGLPRKGFHEYLHPCS</sequence>
<name>A0A0L9US53_PHAAN</name>